<protein>
    <submittedName>
        <fullName evidence="1">Periplasmic heavy metal sensor</fullName>
    </submittedName>
</protein>
<dbReference type="RefSeq" id="WP_394007174.1">
    <property type="nucleotide sequence ID" value="NZ_JBAFUR010000006.1"/>
</dbReference>
<name>A0ABW6ZL79_9HYPH</name>
<dbReference type="Pfam" id="PF13801">
    <property type="entry name" value="Metal_resist"/>
    <property type="match status" value="1"/>
</dbReference>
<dbReference type="Proteomes" id="UP001604043">
    <property type="component" value="Unassembled WGS sequence"/>
</dbReference>
<comment type="caution">
    <text evidence="1">The sequence shown here is derived from an EMBL/GenBank/DDBJ whole genome shotgun (WGS) entry which is preliminary data.</text>
</comment>
<keyword evidence="2" id="KW-1185">Reference proteome</keyword>
<accession>A0ABW6ZL79</accession>
<dbReference type="EMBL" id="JBAFUR010000006">
    <property type="protein sequence ID" value="MFG1254598.1"/>
    <property type="molecule type" value="Genomic_DNA"/>
</dbReference>
<proteinExistence type="predicted"/>
<organism evidence="1 2">
    <name type="scientific">Xanthobacter aminoxidans</name>
    <dbReference type="NCBI Taxonomy" id="186280"/>
    <lineage>
        <taxon>Bacteria</taxon>
        <taxon>Pseudomonadati</taxon>
        <taxon>Pseudomonadota</taxon>
        <taxon>Alphaproteobacteria</taxon>
        <taxon>Hyphomicrobiales</taxon>
        <taxon>Xanthobacteraceae</taxon>
        <taxon>Xanthobacter</taxon>
    </lineage>
</organism>
<gene>
    <name evidence="1" type="ORF">V5F30_20460</name>
</gene>
<evidence type="ECO:0000313" key="2">
    <source>
        <dbReference type="Proteomes" id="UP001604043"/>
    </source>
</evidence>
<dbReference type="InterPro" id="IPR025961">
    <property type="entry name" value="Metal_resist"/>
</dbReference>
<reference evidence="1 2" key="1">
    <citation type="submission" date="2024-02" db="EMBL/GenBank/DDBJ databases">
        <title>Expansion and revision of Xanthobacter and proposal of Roseixanthobacter gen. nov.</title>
        <authorList>
            <person name="Soltysiak M.P.M."/>
            <person name="Jalihal A."/>
            <person name="Ory A."/>
            <person name="Chrisophersen C."/>
            <person name="Lee A.D."/>
            <person name="Boulton J."/>
            <person name="Springer M."/>
        </authorList>
    </citation>
    <scope>NUCLEOTIDE SEQUENCE [LARGE SCALE GENOMIC DNA]</scope>
    <source>
        <strain evidence="1 2">CB5</strain>
    </source>
</reference>
<evidence type="ECO:0000313" key="1">
    <source>
        <dbReference type="EMBL" id="MFG1254598.1"/>
    </source>
</evidence>
<sequence length="166" mass="17748">MSRPLSGFSGLASAPRRLLIASLALNLFFAGVALAVVMRAPHKPVFLPAPNVEDRSPRVRIDRLAATLPMADARLLLARFAAANGRLVDAEAASRAAQERARETFLARPFDPAAARAALSGLRDARREVWSIVHDVIIDAAGQMSPEGSARIAAWVPPVPPDETAR</sequence>